<keyword evidence="5" id="KW-1185">Reference proteome</keyword>
<evidence type="ECO:0000256" key="3">
    <source>
        <dbReference type="RuleBase" id="RU000461"/>
    </source>
</evidence>
<evidence type="ECO:0008006" key="6">
    <source>
        <dbReference type="Google" id="ProtNLM"/>
    </source>
</evidence>
<dbReference type="PANTHER" id="PTHR24286">
    <property type="entry name" value="CYTOCHROME P450 26"/>
    <property type="match status" value="1"/>
</dbReference>
<dbReference type="InterPro" id="IPR017972">
    <property type="entry name" value="Cyt_P450_CS"/>
</dbReference>
<keyword evidence="3" id="KW-0503">Monooxygenase</keyword>
<accession>A0A7J7LH89</accession>
<comment type="caution">
    <text evidence="4">The sequence shown here is derived from an EMBL/GenBank/DDBJ whole genome shotgun (WGS) entry which is preliminary data.</text>
</comment>
<dbReference type="PROSITE" id="PS00086">
    <property type="entry name" value="CYTOCHROME_P450"/>
    <property type="match status" value="1"/>
</dbReference>
<evidence type="ECO:0000313" key="4">
    <source>
        <dbReference type="EMBL" id="KAF6141909.1"/>
    </source>
</evidence>
<comment type="similarity">
    <text evidence="3">Belongs to the cytochrome P450 family.</text>
</comment>
<dbReference type="Pfam" id="PF00067">
    <property type="entry name" value="p450"/>
    <property type="match status" value="1"/>
</dbReference>
<evidence type="ECO:0000256" key="2">
    <source>
        <dbReference type="ARBA" id="ARBA00023004"/>
    </source>
</evidence>
<dbReference type="GO" id="GO:0016125">
    <property type="term" value="P:sterol metabolic process"/>
    <property type="evidence" value="ECO:0007669"/>
    <property type="project" value="TreeGrafter"/>
</dbReference>
<dbReference type="EMBL" id="JACGCM010002284">
    <property type="protein sequence ID" value="KAF6141909.1"/>
    <property type="molecule type" value="Genomic_DNA"/>
</dbReference>
<dbReference type="InterPro" id="IPR001128">
    <property type="entry name" value="Cyt_P450"/>
</dbReference>
<keyword evidence="3" id="KW-0349">Heme</keyword>
<dbReference type="SUPFAM" id="SSF48264">
    <property type="entry name" value="Cytochrome P450"/>
    <property type="match status" value="1"/>
</dbReference>
<gene>
    <name evidence="4" type="ORF">GIB67_037877</name>
</gene>
<dbReference type="Proteomes" id="UP000541444">
    <property type="component" value="Unassembled WGS sequence"/>
</dbReference>
<dbReference type="InterPro" id="IPR036396">
    <property type="entry name" value="Cyt_P450_sf"/>
</dbReference>
<keyword evidence="2 3" id="KW-0408">Iron</keyword>
<evidence type="ECO:0000313" key="5">
    <source>
        <dbReference type="Proteomes" id="UP000541444"/>
    </source>
</evidence>
<dbReference type="GO" id="GO:0044550">
    <property type="term" value="P:secondary metabolite biosynthetic process"/>
    <property type="evidence" value="ECO:0007669"/>
    <property type="project" value="UniProtKB-ARBA"/>
</dbReference>
<dbReference type="GO" id="GO:0004497">
    <property type="term" value="F:monooxygenase activity"/>
    <property type="evidence" value="ECO:0007669"/>
    <property type="project" value="UniProtKB-KW"/>
</dbReference>
<dbReference type="Gene3D" id="1.10.630.10">
    <property type="entry name" value="Cytochrome P450"/>
    <property type="match status" value="1"/>
</dbReference>
<dbReference type="GO" id="GO:0016705">
    <property type="term" value="F:oxidoreductase activity, acting on paired donors, with incorporation or reduction of molecular oxygen"/>
    <property type="evidence" value="ECO:0007669"/>
    <property type="project" value="InterPro"/>
</dbReference>
<name>A0A7J7LH89_9MAGN</name>
<sequence length="85" mass="9436">MLEYGASTATWVQPMPNTYLPFGIGGHSCPGSELAKLEILVLLHHLTNDYKWEVVGEEEGIQYGQFPVPKGGLPLKITHKEEQTN</sequence>
<dbReference type="GO" id="GO:0005506">
    <property type="term" value="F:iron ion binding"/>
    <property type="evidence" value="ECO:0007669"/>
    <property type="project" value="InterPro"/>
</dbReference>
<reference evidence="4 5" key="1">
    <citation type="journal article" date="2020" name="IScience">
        <title>Genome Sequencing of the Endangered Kingdonia uniflora (Circaeasteraceae, Ranunculales) Reveals Potential Mechanisms of Evolutionary Specialization.</title>
        <authorList>
            <person name="Sun Y."/>
            <person name="Deng T."/>
            <person name="Zhang A."/>
            <person name="Moore M.J."/>
            <person name="Landis J.B."/>
            <person name="Lin N."/>
            <person name="Zhang H."/>
            <person name="Zhang X."/>
            <person name="Huang J."/>
            <person name="Zhang X."/>
            <person name="Sun H."/>
            <person name="Wang H."/>
        </authorList>
    </citation>
    <scope>NUCLEOTIDE SEQUENCE [LARGE SCALE GENOMIC DNA]</scope>
    <source>
        <strain evidence="4">TB1705</strain>
        <tissue evidence="4">Leaf</tissue>
    </source>
</reference>
<organism evidence="4 5">
    <name type="scientific">Kingdonia uniflora</name>
    <dbReference type="NCBI Taxonomy" id="39325"/>
    <lineage>
        <taxon>Eukaryota</taxon>
        <taxon>Viridiplantae</taxon>
        <taxon>Streptophyta</taxon>
        <taxon>Embryophyta</taxon>
        <taxon>Tracheophyta</taxon>
        <taxon>Spermatophyta</taxon>
        <taxon>Magnoliopsida</taxon>
        <taxon>Ranunculales</taxon>
        <taxon>Circaeasteraceae</taxon>
        <taxon>Kingdonia</taxon>
    </lineage>
</organism>
<evidence type="ECO:0000256" key="1">
    <source>
        <dbReference type="ARBA" id="ARBA00022723"/>
    </source>
</evidence>
<dbReference type="GO" id="GO:0020037">
    <property type="term" value="F:heme binding"/>
    <property type="evidence" value="ECO:0007669"/>
    <property type="project" value="InterPro"/>
</dbReference>
<dbReference type="PANTHER" id="PTHR24286:SF220">
    <property type="entry name" value="ABSCISIC ACID 8'-HYDROXYLASE 2"/>
    <property type="match status" value="1"/>
</dbReference>
<dbReference type="AlphaFoldDB" id="A0A7J7LH89"/>
<keyword evidence="3" id="KW-0560">Oxidoreductase</keyword>
<protein>
    <recommendedName>
        <fullName evidence="6">Cytochrome P450</fullName>
    </recommendedName>
</protein>
<dbReference type="OrthoDB" id="1470350at2759"/>
<proteinExistence type="inferred from homology"/>
<keyword evidence="1 3" id="KW-0479">Metal-binding</keyword>